<dbReference type="GO" id="GO:0005634">
    <property type="term" value="C:nucleus"/>
    <property type="evidence" value="ECO:0007669"/>
    <property type="project" value="InterPro"/>
</dbReference>
<dbReference type="STRING" id="1229665.N1RC15"/>
<organism evidence="2 3">
    <name type="scientific">Fusarium oxysporum f. sp. cubense (strain race 4)</name>
    <name type="common">Panama disease fungus</name>
    <dbReference type="NCBI Taxonomy" id="2502994"/>
    <lineage>
        <taxon>Eukaryota</taxon>
        <taxon>Fungi</taxon>
        <taxon>Dikarya</taxon>
        <taxon>Ascomycota</taxon>
        <taxon>Pezizomycotina</taxon>
        <taxon>Sordariomycetes</taxon>
        <taxon>Hypocreomycetidae</taxon>
        <taxon>Hypocreales</taxon>
        <taxon>Nectriaceae</taxon>
        <taxon>Fusarium</taxon>
        <taxon>Fusarium oxysporum species complex</taxon>
    </lineage>
</organism>
<dbReference type="OrthoDB" id="436637at2759"/>
<dbReference type="Pfam" id="PF03178">
    <property type="entry name" value="CPSF_A"/>
    <property type="match status" value="2"/>
</dbReference>
<dbReference type="EMBL" id="KB726992">
    <property type="protein sequence ID" value="EMT64033.1"/>
    <property type="molecule type" value="Genomic_DNA"/>
</dbReference>
<gene>
    <name evidence="2" type="ORF">FOC4_g10010516</name>
</gene>
<reference evidence="3" key="2">
    <citation type="journal article" date="2014" name="PLoS ONE">
        <title>Genome and Transcriptome Analysis of the Fungal Pathogen Fusarium oxysporum f. sp. cubense Causing Banana Vascular Wilt Disease.</title>
        <authorList>
            <person name="Guo L."/>
            <person name="Han L."/>
            <person name="Yang L."/>
            <person name="Zeng H."/>
            <person name="Fan D."/>
            <person name="Zhu Y."/>
            <person name="Feng Y."/>
            <person name="Wang G."/>
            <person name="Peng C."/>
            <person name="Jiang X."/>
            <person name="Zhou D."/>
            <person name="Ni P."/>
            <person name="Liang C."/>
            <person name="Liu L."/>
            <person name="Wang J."/>
            <person name="Mao C."/>
            <person name="Fang X."/>
            <person name="Peng M."/>
            <person name="Huang J."/>
        </authorList>
    </citation>
    <scope>NUCLEOTIDE SEQUENCE [LARGE SCALE GENOMIC DNA]</scope>
    <source>
        <strain evidence="3">race 4</strain>
    </source>
</reference>
<dbReference type="InterPro" id="IPR050358">
    <property type="entry name" value="RSE1/DDB1/CFT1"/>
</dbReference>
<proteinExistence type="predicted"/>
<dbReference type="Proteomes" id="UP000016929">
    <property type="component" value="Unassembled WGS sequence"/>
</dbReference>
<sequence>MVDYESVAGGDKFGNMFIVRCPEKASEEADEEQTGLHLINAREYLHGTPHRYHQNESGSWWAGNFAMECREDADFFQNLEQHLRTEDPPLAGRDHLMYRGYYAPVKGVIDGDLCERYNLLPNDKKLMIAGELDRSVREIERKISVSSPWRDVYILTMC</sequence>
<evidence type="ECO:0000259" key="1">
    <source>
        <dbReference type="Pfam" id="PF03178"/>
    </source>
</evidence>
<dbReference type="GO" id="GO:0003676">
    <property type="term" value="F:nucleic acid binding"/>
    <property type="evidence" value="ECO:0007669"/>
    <property type="project" value="InterPro"/>
</dbReference>
<keyword evidence="3" id="KW-1185">Reference proteome</keyword>
<name>N1RC15_FUSC4</name>
<feature type="domain" description="RSE1/DDB1/CPSF1 C-terminal" evidence="1">
    <location>
        <begin position="1"/>
        <end position="38"/>
    </location>
</feature>
<evidence type="ECO:0000313" key="3">
    <source>
        <dbReference type="Proteomes" id="UP000016929"/>
    </source>
</evidence>
<dbReference type="PANTHER" id="PTHR10644">
    <property type="entry name" value="DNA REPAIR/RNA PROCESSING CPSF FAMILY"/>
    <property type="match status" value="1"/>
</dbReference>
<feature type="domain" description="RSE1/DDB1/CPSF1 C-terminal" evidence="1">
    <location>
        <begin position="70"/>
        <end position="117"/>
    </location>
</feature>
<accession>N1RC15</accession>
<dbReference type="InterPro" id="IPR004871">
    <property type="entry name" value="RSE1/DDB1/CPSF1_C"/>
</dbReference>
<dbReference type="AlphaFoldDB" id="N1RC15"/>
<dbReference type="HOGENOM" id="CLU_003246_1_1_1"/>
<evidence type="ECO:0000313" key="2">
    <source>
        <dbReference type="EMBL" id="EMT64033.1"/>
    </source>
</evidence>
<protein>
    <submittedName>
        <fullName evidence="2">Pre-mRNA-splicing factor rse-1</fullName>
    </submittedName>
</protein>
<reference evidence="3" key="1">
    <citation type="submission" date="2012-09" db="EMBL/GenBank/DDBJ databases">
        <title>Genome sequencing and comparative transcriptomics of race 1 and race 4 of banana pathogen: Fusarium oxysporum f. sp. cubense.</title>
        <authorList>
            <person name="Fang X."/>
            <person name="Huang J."/>
        </authorList>
    </citation>
    <scope>NUCLEOTIDE SEQUENCE [LARGE SCALE GENOMIC DNA]</scope>
    <source>
        <strain evidence="3">race 4</strain>
    </source>
</reference>